<feature type="domain" description="YgjP-like metallopeptidase" evidence="1">
    <location>
        <begin position="20"/>
        <end position="229"/>
    </location>
</feature>
<dbReference type="Pfam" id="PF01863">
    <property type="entry name" value="YgjP-like"/>
    <property type="match status" value="1"/>
</dbReference>
<dbReference type="CDD" id="cd07344">
    <property type="entry name" value="M48_yhfN_like"/>
    <property type="match status" value="1"/>
</dbReference>
<dbReference type="OrthoDB" id="9811177at2"/>
<evidence type="ECO:0000259" key="1">
    <source>
        <dbReference type="Pfam" id="PF01863"/>
    </source>
</evidence>
<dbReference type="STRING" id="1120977.GCA_000619845_00710"/>
<dbReference type="Gene3D" id="3.30.2010.10">
    <property type="entry name" value="Metalloproteases ('zincins'), catalytic domain"/>
    <property type="match status" value="1"/>
</dbReference>
<organism evidence="2 3">
    <name type="scientific">Alkanindiges illinoisensis</name>
    <dbReference type="NCBI Taxonomy" id="197183"/>
    <lineage>
        <taxon>Bacteria</taxon>
        <taxon>Pseudomonadati</taxon>
        <taxon>Pseudomonadota</taxon>
        <taxon>Gammaproteobacteria</taxon>
        <taxon>Moraxellales</taxon>
        <taxon>Moraxellaceae</taxon>
        <taxon>Alkanindiges</taxon>
    </lineage>
</organism>
<dbReference type="InterPro" id="IPR053136">
    <property type="entry name" value="UTP_pyrophosphatase-like"/>
</dbReference>
<dbReference type="AlphaFoldDB" id="A0A4Y7XFD7"/>
<evidence type="ECO:0000313" key="3">
    <source>
        <dbReference type="Proteomes" id="UP000297834"/>
    </source>
</evidence>
<name>A0A4Y7XFD7_9GAMM</name>
<gene>
    <name evidence="2" type="ORF">E2B99_01670</name>
</gene>
<sequence>MSFQVQAIPDIQRRVNNNARRLKLRIEHHQVYLTVPPNTPEKKIQAFLKESENWLTTTWNTNYAGTAANLAPVHGEILNLPLLQKSYQLQLIKTSGTHSPELATHSQKLIIQDNLLSVDVHHAGRSIKTWIRQQASTFLPKQLDQLAIQHSFIYQGCQVRHAKTRWGSCSSQKTISLNAALLLLPVELVNYVLLHELCHTRQLNHSARFWQEMLKVDSNYLQHRQQLKHFKLPAWWHV</sequence>
<dbReference type="Proteomes" id="UP000297834">
    <property type="component" value="Unassembled WGS sequence"/>
</dbReference>
<dbReference type="InterPro" id="IPR002725">
    <property type="entry name" value="YgjP-like_metallopeptidase"/>
</dbReference>
<accession>A0A4Y7XFD7</accession>
<reference evidence="2 3" key="1">
    <citation type="submission" date="2019-03" db="EMBL/GenBank/DDBJ databases">
        <title>Alkanindiges illinoisensis: a potential pathogenic isolated from ascites of a gastric cancer patient with abdominal metastasis.</title>
        <authorList>
            <person name="Hu X."/>
            <person name="Yang B."/>
            <person name="Yan X."/>
            <person name="Lin L."/>
            <person name="Zhao H."/>
            <person name="Zhou F."/>
            <person name="Su B."/>
            <person name="Chen J."/>
            <person name="Rui Y."/>
            <person name="Wang Q."/>
            <person name="Zheng L."/>
        </authorList>
    </citation>
    <scope>NUCLEOTIDE SEQUENCE [LARGE SCALE GENOMIC DNA]</scope>
    <source>
        <strain evidence="2 3">NFYY 23406</strain>
    </source>
</reference>
<keyword evidence="3" id="KW-1185">Reference proteome</keyword>
<proteinExistence type="predicted"/>
<dbReference type="PANTHER" id="PTHR30399:SF1">
    <property type="entry name" value="UTP PYROPHOSPHATASE"/>
    <property type="match status" value="1"/>
</dbReference>
<dbReference type="EMBL" id="SNTY01000007">
    <property type="protein sequence ID" value="TEU30539.1"/>
    <property type="molecule type" value="Genomic_DNA"/>
</dbReference>
<comment type="caution">
    <text evidence="2">The sequence shown here is derived from an EMBL/GenBank/DDBJ whole genome shotgun (WGS) entry which is preliminary data.</text>
</comment>
<protein>
    <submittedName>
        <fullName evidence="2">M48 family peptidase</fullName>
    </submittedName>
</protein>
<dbReference type="RefSeq" id="WP_134243261.1">
    <property type="nucleotide sequence ID" value="NZ_SNTY01000007.1"/>
</dbReference>
<dbReference type="PANTHER" id="PTHR30399">
    <property type="entry name" value="UNCHARACTERIZED PROTEIN YGJP"/>
    <property type="match status" value="1"/>
</dbReference>
<evidence type="ECO:0000313" key="2">
    <source>
        <dbReference type="EMBL" id="TEU30539.1"/>
    </source>
</evidence>